<dbReference type="InterPro" id="IPR011009">
    <property type="entry name" value="Kinase-like_dom_sf"/>
</dbReference>
<dbReference type="InterPro" id="IPR017441">
    <property type="entry name" value="Protein_kinase_ATP_BS"/>
</dbReference>
<keyword evidence="2 3" id="KW-0067">ATP-binding</keyword>
<dbReference type="PROSITE" id="PS00108">
    <property type="entry name" value="PROTEIN_KINASE_ST"/>
    <property type="match status" value="1"/>
</dbReference>
<proteinExistence type="inferred from homology"/>
<comment type="similarity">
    <text evidence="4">Belongs to the protein kinase superfamily.</text>
</comment>
<name>A0ABR2JT80_9EUKA</name>
<sequence>MEQSLFSDPLILEKIKEAFVQHEYSFISQIGKGGFSVVFLAQSMKYRQNFVIKVVNNKNQDETESEIKALIKLDHPNIISIFEYFTDDKFIYIVLEYCPGGTLEKYIKQNGPLPKTLLYQVCSHLLSALNLCHSLHIAHRDIKPANILIDQYGRPKLADFGLSSEFFNGENTTNFGGSRLYMAPEIIQKKAYDAFKADIWALGVSFYQMASGSTPWPTENLNEIEFAISMGMVSFSNVRMDYDFVKIVKSMIEVNVNKRATLSYLLERKIIVDNMNSHISLVSKDAIAPFSMPSKKIARPVIRDRRASLVEIRKASSNFTLNFRRPSMHKSIYFVPTFSPE</sequence>
<reference evidence="6 7" key="1">
    <citation type="submission" date="2024-04" db="EMBL/GenBank/DDBJ databases">
        <title>Tritrichomonas musculus Genome.</title>
        <authorList>
            <person name="Alves-Ferreira E."/>
            <person name="Grigg M."/>
            <person name="Lorenzi H."/>
            <person name="Galac M."/>
        </authorList>
    </citation>
    <scope>NUCLEOTIDE SEQUENCE [LARGE SCALE GENOMIC DNA]</scope>
    <source>
        <strain evidence="6 7">EAF2021</strain>
    </source>
</reference>
<keyword evidence="4" id="KW-0723">Serine/threonine-protein kinase</keyword>
<keyword evidence="7" id="KW-1185">Reference proteome</keyword>
<keyword evidence="1 3" id="KW-0547">Nucleotide-binding</keyword>
<evidence type="ECO:0000256" key="1">
    <source>
        <dbReference type="ARBA" id="ARBA00022741"/>
    </source>
</evidence>
<feature type="binding site" evidence="3">
    <location>
        <position position="53"/>
    </location>
    <ligand>
        <name>ATP</name>
        <dbReference type="ChEBI" id="CHEBI:30616"/>
    </ligand>
</feature>
<keyword evidence="4" id="KW-0808">Transferase</keyword>
<comment type="caution">
    <text evidence="6">The sequence shown here is derived from an EMBL/GenBank/DDBJ whole genome shotgun (WGS) entry which is preliminary data.</text>
</comment>
<dbReference type="PROSITE" id="PS50011">
    <property type="entry name" value="PROTEIN_KINASE_DOM"/>
    <property type="match status" value="1"/>
</dbReference>
<dbReference type="PANTHER" id="PTHR24362:SF309">
    <property type="entry name" value="PROTEIN KINASE DOMAIN-CONTAINING PROTEIN"/>
    <property type="match status" value="1"/>
</dbReference>
<evidence type="ECO:0000313" key="7">
    <source>
        <dbReference type="Proteomes" id="UP001470230"/>
    </source>
</evidence>
<gene>
    <name evidence="6" type="ORF">M9Y10_044634</name>
</gene>
<evidence type="ECO:0000313" key="6">
    <source>
        <dbReference type="EMBL" id="KAK8881995.1"/>
    </source>
</evidence>
<accession>A0ABR2JT80</accession>
<dbReference type="Proteomes" id="UP001470230">
    <property type="component" value="Unassembled WGS sequence"/>
</dbReference>
<dbReference type="InterPro" id="IPR008271">
    <property type="entry name" value="Ser/Thr_kinase_AS"/>
</dbReference>
<protein>
    <recommendedName>
        <fullName evidence="5">Protein kinase domain-containing protein</fullName>
    </recommendedName>
</protein>
<dbReference type="Pfam" id="PF00069">
    <property type="entry name" value="Pkinase"/>
    <property type="match status" value="1"/>
</dbReference>
<keyword evidence="4" id="KW-0418">Kinase</keyword>
<dbReference type="PROSITE" id="PS00107">
    <property type="entry name" value="PROTEIN_KINASE_ATP"/>
    <property type="match status" value="1"/>
</dbReference>
<evidence type="ECO:0000256" key="3">
    <source>
        <dbReference type="PROSITE-ProRule" id="PRU10141"/>
    </source>
</evidence>
<evidence type="ECO:0000256" key="4">
    <source>
        <dbReference type="RuleBase" id="RU000304"/>
    </source>
</evidence>
<organism evidence="6 7">
    <name type="scientific">Tritrichomonas musculus</name>
    <dbReference type="NCBI Taxonomy" id="1915356"/>
    <lineage>
        <taxon>Eukaryota</taxon>
        <taxon>Metamonada</taxon>
        <taxon>Parabasalia</taxon>
        <taxon>Tritrichomonadida</taxon>
        <taxon>Tritrichomonadidae</taxon>
        <taxon>Tritrichomonas</taxon>
    </lineage>
</organism>
<dbReference type="SMART" id="SM00220">
    <property type="entry name" value="S_TKc"/>
    <property type="match status" value="1"/>
</dbReference>
<dbReference type="SUPFAM" id="SSF56112">
    <property type="entry name" value="Protein kinase-like (PK-like)"/>
    <property type="match status" value="1"/>
</dbReference>
<dbReference type="InterPro" id="IPR000719">
    <property type="entry name" value="Prot_kinase_dom"/>
</dbReference>
<dbReference type="PANTHER" id="PTHR24362">
    <property type="entry name" value="SERINE/THREONINE-PROTEIN KINASE NEK"/>
    <property type="match status" value="1"/>
</dbReference>
<evidence type="ECO:0000259" key="5">
    <source>
        <dbReference type="PROSITE" id="PS50011"/>
    </source>
</evidence>
<evidence type="ECO:0000256" key="2">
    <source>
        <dbReference type="ARBA" id="ARBA00022840"/>
    </source>
</evidence>
<feature type="domain" description="Protein kinase" evidence="5">
    <location>
        <begin position="24"/>
        <end position="281"/>
    </location>
</feature>
<dbReference type="EMBL" id="JAPFFF010000009">
    <property type="protein sequence ID" value="KAK8881995.1"/>
    <property type="molecule type" value="Genomic_DNA"/>
</dbReference>
<dbReference type="Gene3D" id="1.10.510.10">
    <property type="entry name" value="Transferase(Phosphotransferase) domain 1"/>
    <property type="match status" value="1"/>
</dbReference>